<dbReference type="Pfam" id="PF19737">
    <property type="entry name" value="FKTN_N"/>
    <property type="match status" value="1"/>
</dbReference>
<reference evidence="7" key="1">
    <citation type="journal article" date="2020" name="bioRxiv">
        <title>Chromosome-level reference genome of the European wasp spider Argiope bruennichi: a resource for studies on range expansion and evolutionary adaptation.</title>
        <authorList>
            <person name="Sheffer M.M."/>
            <person name="Hoppe A."/>
            <person name="Krehenwinkel H."/>
            <person name="Uhl G."/>
            <person name="Kuss A.W."/>
            <person name="Jensen L."/>
            <person name="Jensen C."/>
            <person name="Gillespie R.G."/>
            <person name="Hoff K.J."/>
            <person name="Prost S."/>
        </authorList>
    </citation>
    <scope>NUCLEOTIDE SEQUENCE</scope>
</reference>
<name>A0A8T0E1W9_ARGBR</name>
<gene>
    <name evidence="7" type="ORF">HNY73_022755</name>
</gene>
<sequence>MFDCCKHIARECVKENAGVMYAYQSETSENSTRLNVIRSFSAAAYALNVEVILIEPSILFNLLSNSQQKFLLKKGSNSNDFRYVPGILTFGFLDKYKKYITQPEFAFEMYHKGFNFIEEYDTCNHVSPPEVGTSGHYFFMTYGWIIHLVEFARKSNYLWHSALRANNCSSLPNREDLHFVAYDGVYENFYGVIINQESKITLPPKPLRFLHEMKTSKFLSCRALLMPKEKHPEESKVGNIIREMKAILQPYFYDFWLTSGTLLGWYRECGIIPYTSDVDFGMRASDVKSLESILQLFRKSRSLKLVMRYGLFKNKQRDVYFKGKAFRTSWLGNMAS</sequence>
<accession>A0A8T0E1W9</accession>
<comment type="subcellular location">
    <subcellularLocation>
        <location evidence="1">Membrane</location>
        <topology evidence="1">Single-pass membrane protein</topology>
    </subcellularLocation>
</comment>
<dbReference type="InterPro" id="IPR009644">
    <property type="entry name" value="FKTN/MNN4/W02B3.4-1"/>
</dbReference>
<evidence type="ECO:0000259" key="6">
    <source>
        <dbReference type="Pfam" id="PF19737"/>
    </source>
</evidence>
<evidence type="ECO:0000313" key="8">
    <source>
        <dbReference type="Proteomes" id="UP000807504"/>
    </source>
</evidence>
<dbReference type="GO" id="GO:0016020">
    <property type="term" value="C:membrane"/>
    <property type="evidence" value="ECO:0007669"/>
    <property type="project" value="UniProtKB-SubCell"/>
</dbReference>
<keyword evidence="3" id="KW-1133">Transmembrane helix</keyword>
<dbReference type="InterPro" id="IPR007074">
    <property type="entry name" value="LicD/FKTN/FKRP_NTP_transf"/>
</dbReference>
<dbReference type="Pfam" id="PF04991">
    <property type="entry name" value="LicD"/>
    <property type="match status" value="1"/>
</dbReference>
<evidence type="ECO:0000256" key="3">
    <source>
        <dbReference type="ARBA" id="ARBA00022989"/>
    </source>
</evidence>
<reference evidence="7" key="2">
    <citation type="submission" date="2020-06" db="EMBL/GenBank/DDBJ databases">
        <authorList>
            <person name="Sheffer M."/>
        </authorList>
    </citation>
    <scope>NUCLEOTIDE SEQUENCE</scope>
</reference>
<evidence type="ECO:0000256" key="1">
    <source>
        <dbReference type="ARBA" id="ARBA00004167"/>
    </source>
</evidence>
<keyword evidence="8" id="KW-1185">Reference proteome</keyword>
<dbReference type="AlphaFoldDB" id="A0A8T0E1W9"/>
<protein>
    <submittedName>
        <fullName evidence="7">Fukutin like protein</fullName>
    </submittedName>
</protein>
<dbReference type="GO" id="GO:0009100">
    <property type="term" value="P:glycoprotein metabolic process"/>
    <property type="evidence" value="ECO:0007669"/>
    <property type="project" value="UniProtKB-ARBA"/>
</dbReference>
<dbReference type="PANTHER" id="PTHR15407">
    <property type="entry name" value="FUKUTIN-RELATED"/>
    <property type="match status" value="1"/>
</dbReference>
<feature type="domain" description="LicD/FKTN/FKRP nucleotidyltransferase" evidence="5">
    <location>
        <begin position="255"/>
        <end position="294"/>
    </location>
</feature>
<organism evidence="7 8">
    <name type="scientific">Argiope bruennichi</name>
    <name type="common">Wasp spider</name>
    <name type="synonym">Aranea bruennichi</name>
    <dbReference type="NCBI Taxonomy" id="94029"/>
    <lineage>
        <taxon>Eukaryota</taxon>
        <taxon>Metazoa</taxon>
        <taxon>Ecdysozoa</taxon>
        <taxon>Arthropoda</taxon>
        <taxon>Chelicerata</taxon>
        <taxon>Arachnida</taxon>
        <taxon>Araneae</taxon>
        <taxon>Araneomorphae</taxon>
        <taxon>Entelegynae</taxon>
        <taxon>Araneoidea</taxon>
        <taxon>Araneidae</taxon>
        <taxon>Argiope</taxon>
    </lineage>
</organism>
<dbReference type="EMBL" id="JABXBU010002231">
    <property type="protein sequence ID" value="KAF8764702.1"/>
    <property type="molecule type" value="Genomic_DNA"/>
</dbReference>
<evidence type="ECO:0000259" key="5">
    <source>
        <dbReference type="Pfam" id="PF04991"/>
    </source>
</evidence>
<evidence type="ECO:0000313" key="7">
    <source>
        <dbReference type="EMBL" id="KAF8764702.1"/>
    </source>
</evidence>
<keyword evidence="4" id="KW-0472">Membrane</keyword>
<dbReference type="Proteomes" id="UP000807504">
    <property type="component" value="Unassembled WGS sequence"/>
</dbReference>
<evidence type="ECO:0000256" key="4">
    <source>
        <dbReference type="ARBA" id="ARBA00023136"/>
    </source>
</evidence>
<feature type="domain" description="Ribitol-5-phosphate transferase FKTN N-terminal" evidence="6">
    <location>
        <begin position="16"/>
        <end position="222"/>
    </location>
</feature>
<evidence type="ECO:0000256" key="2">
    <source>
        <dbReference type="ARBA" id="ARBA00022692"/>
    </source>
</evidence>
<proteinExistence type="predicted"/>
<comment type="caution">
    <text evidence="7">The sequence shown here is derived from an EMBL/GenBank/DDBJ whole genome shotgun (WGS) entry which is preliminary data.</text>
</comment>
<dbReference type="PANTHER" id="PTHR15407:SF28">
    <property type="entry name" value="RIBITOL-5-PHOSPHATE TRANSFERASE FKTN"/>
    <property type="match status" value="1"/>
</dbReference>
<keyword evidence="2" id="KW-0812">Transmembrane</keyword>
<dbReference type="InterPro" id="IPR045587">
    <property type="entry name" value="FKTN_N"/>
</dbReference>